<evidence type="ECO:0000313" key="6">
    <source>
        <dbReference type="EMBL" id="PRQ48948.1"/>
    </source>
</evidence>
<dbReference type="PANTHER" id="PTHR34269:SF11">
    <property type="entry name" value="B3 DOMAIN PROTEIN"/>
    <property type="match status" value="1"/>
</dbReference>
<comment type="caution">
    <text evidence="6">The sequence shown here is derived from an EMBL/GenBank/DDBJ whole genome shotgun (WGS) entry which is preliminary data.</text>
</comment>
<proteinExistence type="predicted"/>
<evidence type="ECO:0000256" key="3">
    <source>
        <dbReference type="ARBA" id="ARBA00023125"/>
    </source>
</evidence>
<dbReference type="InterPro" id="IPR051442">
    <property type="entry name" value="B3_domain"/>
</dbReference>
<dbReference type="GO" id="GO:0003677">
    <property type="term" value="F:DNA binding"/>
    <property type="evidence" value="ECO:0007669"/>
    <property type="project" value="UniProtKB-KW"/>
</dbReference>
<evidence type="ECO:0000256" key="4">
    <source>
        <dbReference type="ARBA" id="ARBA00023163"/>
    </source>
</evidence>
<dbReference type="PANTHER" id="PTHR34269">
    <property type="entry name" value="TRANSCRIPTION FACTOR B3-DOMAIN FAMILY-RELATED"/>
    <property type="match status" value="1"/>
</dbReference>
<dbReference type="OrthoDB" id="1915967at2759"/>
<keyword evidence="7" id="KW-1185">Reference proteome</keyword>
<dbReference type="Gramene" id="PRQ48948">
    <property type="protein sequence ID" value="PRQ48948"/>
    <property type="gene ID" value="RchiOBHm_Chr2g0116441"/>
</dbReference>
<keyword evidence="4" id="KW-0804">Transcription</keyword>
<dbReference type="OMA" id="YWETTEQ"/>
<keyword evidence="5" id="KW-0539">Nucleus</keyword>
<keyword evidence="3" id="KW-0238">DNA-binding</keyword>
<dbReference type="InterPro" id="IPR015300">
    <property type="entry name" value="DNA-bd_pseudobarrel_sf"/>
</dbReference>
<accession>A0A2P6RR87</accession>
<dbReference type="EMBL" id="PDCK01000040">
    <property type="protein sequence ID" value="PRQ48948.1"/>
    <property type="molecule type" value="Genomic_DNA"/>
</dbReference>
<dbReference type="GO" id="GO:0005634">
    <property type="term" value="C:nucleus"/>
    <property type="evidence" value="ECO:0007669"/>
    <property type="project" value="UniProtKB-SubCell"/>
</dbReference>
<sequence>MEHQVQDLSLELTLGGPYTAEPYQADTEGSADLIRIRASFTGFRVYSVNQEVEETKYKVSTRLTLCSSFDPWVFKKPLGHLDATKRLSLRKPWVDAEVLPNLNVLAKHQMQQGHRTWVRVFDKDTRSLNEVELKKEESFVFRDLWVHDFVNRRKLVAQDTVGLYWETTEQRFVFSVLKRIPRVPKTTSNRS</sequence>
<protein>
    <submittedName>
        <fullName evidence="6">Putative transcription factor B3-Domain family</fullName>
    </submittedName>
</protein>
<organism evidence="6 7">
    <name type="scientific">Rosa chinensis</name>
    <name type="common">China rose</name>
    <dbReference type="NCBI Taxonomy" id="74649"/>
    <lineage>
        <taxon>Eukaryota</taxon>
        <taxon>Viridiplantae</taxon>
        <taxon>Streptophyta</taxon>
        <taxon>Embryophyta</taxon>
        <taxon>Tracheophyta</taxon>
        <taxon>Spermatophyta</taxon>
        <taxon>Magnoliopsida</taxon>
        <taxon>eudicotyledons</taxon>
        <taxon>Gunneridae</taxon>
        <taxon>Pentapetalae</taxon>
        <taxon>rosids</taxon>
        <taxon>fabids</taxon>
        <taxon>Rosales</taxon>
        <taxon>Rosaceae</taxon>
        <taxon>Rosoideae</taxon>
        <taxon>Rosoideae incertae sedis</taxon>
        <taxon>Rosa</taxon>
    </lineage>
</organism>
<dbReference type="Proteomes" id="UP000238479">
    <property type="component" value="Chromosome 2"/>
</dbReference>
<comment type="subcellular location">
    <subcellularLocation>
        <location evidence="1">Nucleus</location>
    </subcellularLocation>
</comment>
<reference evidence="6 7" key="1">
    <citation type="journal article" date="2018" name="Nat. Genet.">
        <title>The Rosa genome provides new insights in the design of modern roses.</title>
        <authorList>
            <person name="Bendahmane M."/>
        </authorList>
    </citation>
    <scope>NUCLEOTIDE SEQUENCE [LARGE SCALE GENOMIC DNA]</scope>
    <source>
        <strain evidence="7">cv. Old Blush</strain>
    </source>
</reference>
<evidence type="ECO:0000313" key="7">
    <source>
        <dbReference type="Proteomes" id="UP000238479"/>
    </source>
</evidence>
<gene>
    <name evidence="6" type="ORF">RchiOBHm_Chr2g0116441</name>
</gene>
<name>A0A2P6RR87_ROSCH</name>
<evidence type="ECO:0000256" key="5">
    <source>
        <dbReference type="ARBA" id="ARBA00023242"/>
    </source>
</evidence>
<dbReference type="Gene3D" id="2.40.330.10">
    <property type="entry name" value="DNA-binding pseudobarrel domain"/>
    <property type="match status" value="1"/>
</dbReference>
<keyword evidence="2" id="KW-0805">Transcription regulation</keyword>
<evidence type="ECO:0000256" key="2">
    <source>
        <dbReference type="ARBA" id="ARBA00023015"/>
    </source>
</evidence>
<dbReference type="AlphaFoldDB" id="A0A2P6RR87"/>
<evidence type="ECO:0000256" key="1">
    <source>
        <dbReference type="ARBA" id="ARBA00004123"/>
    </source>
</evidence>